<feature type="transmembrane region" description="Helical" evidence="1">
    <location>
        <begin position="39"/>
        <end position="57"/>
    </location>
</feature>
<dbReference type="Proteomes" id="UP001271780">
    <property type="component" value="Unassembled WGS sequence"/>
</dbReference>
<accession>A0ABU4XKC8</accession>
<organism evidence="2 3">
    <name type="scientific">Mesorhizobium dulcispinae</name>
    <dbReference type="NCBI Taxonomy" id="3072316"/>
    <lineage>
        <taxon>Bacteria</taxon>
        <taxon>Pseudomonadati</taxon>
        <taxon>Pseudomonadota</taxon>
        <taxon>Alphaproteobacteria</taxon>
        <taxon>Hyphomicrobiales</taxon>
        <taxon>Phyllobacteriaceae</taxon>
        <taxon>Mesorhizobium</taxon>
    </lineage>
</organism>
<protein>
    <recommendedName>
        <fullName evidence="4">DUF2306 domain-containing protein</fullName>
    </recommendedName>
</protein>
<dbReference type="RefSeq" id="WP_320317832.1">
    <property type="nucleotide sequence ID" value="NZ_JAVIIX010000013.1"/>
</dbReference>
<name>A0ABU4XKC8_9HYPH</name>
<gene>
    <name evidence="2" type="ORF">RFM27_21805</name>
</gene>
<proteinExistence type="predicted"/>
<keyword evidence="1" id="KW-0472">Membrane</keyword>
<keyword evidence="3" id="KW-1185">Reference proteome</keyword>
<dbReference type="EMBL" id="JAVIIZ010000014">
    <property type="protein sequence ID" value="MDX8474726.1"/>
    <property type="molecule type" value="Genomic_DNA"/>
</dbReference>
<keyword evidence="1" id="KW-0812">Transmembrane</keyword>
<feature type="transmembrane region" description="Helical" evidence="1">
    <location>
        <begin position="63"/>
        <end position="79"/>
    </location>
</feature>
<evidence type="ECO:0000256" key="1">
    <source>
        <dbReference type="SAM" id="Phobius"/>
    </source>
</evidence>
<evidence type="ECO:0008006" key="4">
    <source>
        <dbReference type="Google" id="ProtNLM"/>
    </source>
</evidence>
<evidence type="ECO:0000313" key="3">
    <source>
        <dbReference type="Proteomes" id="UP001271780"/>
    </source>
</evidence>
<keyword evidence="1" id="KW-1133">Transmembrane helix</keyword>
<sequence>MFGISPLGWVHTLGSLPAIPLAVYMFARHGRIVPRSRPGAVYFVSMLVGAATVFLVAHQPVSYGIGAATILLLLAGYGIGRISSFGRAGKYLETIFLSLTAFLLMLPTVTEILRRVPDGHPLVTDLNSPLLLGSQASLLVILIVGLTAQIIHLRRQGRLAAFASPAKMPAE</sequence>
<reference evidence="2 3" key="1">
    <citation type="submission" date="2023-08" db="EMBL/GenBank/DDBJ databases">
        <title>Implementing the SeqCode for naming new Mesorhizobium species isolated from Vachellia karroo root nodules.</title>
        <authorList>
            <person name="Van Lill M."/>
        </authorList>
    </citation>
    <scope>NUCLEOTIDE SEQUENCE [LARGE SCALE GENOMIC DNA]</scope>
    <source>
        <strain evidence="2 3">VK23A</strain>
    </source>
</reference>
<feature type="transmembrane region" description="Helical" evidence="1">
    <location>
        <begin position="130"/>
        <end position="151"/>
    </location>
</feature>
<feature type="transmembrane region" description="Helical" evidence="1">
    <location>
        <begin position="6"/>
        <end position="27"/>
    </location>
</feature>
<feature type="transmembrane region" description="Helical" evidence="1">
    <location>
        <begin position="91"/>
        <end position="110"/>
    </location>
</feature>
<evidence type="ECO:0000313" key="2">
    <source>
        <dbReference type="EMBL" id="MDX8474726.1"/>
    </source>
</evidence>
<comment type="caution">
    <text evidence="2">The sequence shown here is derived from an EMBL/GenBank/DDBJ whole genome shotgun (WGS) entry which is preliminary data.</text>
</comment>